<protein>
    <recommendedName>
        <fullName evidence="3">Pyridoxamine 5'-phosphate oxidase family protein</fullName>
    </recommendedName>
</protein>
<comment type="caution">
    <text evidence="1">The sequence shown here is derived from an EMBL/GenBank/DDBJ whole genome shotgun (WGS) entry which is preliminary data.</text>
</comment>
<reference evidence="1 2" key="1">
    <citation type="submission" date="2019-06" db="EMBL/GenBank/DDBJ databases">
        <title>Amycolatopsis alkalitolerans sp. nov., isolated from Gastrodia elata Blume.</title>
        <authorList>
            <person name="Narsing Rao M.P."/>
            <person name="Li W.J."/>
        </authorList>
    </citation>
    <scope>NUCLEOTIDE SEQUENCE [LARGE SCALE GENOMIC DNA]</scope>
    <source>
        <strain evidence="1 2">SYSUP0005</strain>
    </source>
</reference>
<organism evidence="1 2">
    <name type="scientific">Amycolatopsis alkalitolerans</name>
    <dbReference type="NCBI Taxonomy" id="2547244"/>
    <lineage>
        <taxon>Bacteria</taxon>
        <taxon>Bacillati</taxon>
        <taxon>Actinomycetota</taxon>
        <taxon>Actinomycetes</taxon>
        <taxon>Pseudonocardiales</taxon>
        <taxon>Pseudonocardiaceae</taxon>
        <taxon>Amycolatopsis</taxon>
    </lineage>
</organism>
<dbReference type="InterPro" id="IPR012349">
    <property type="entry name" value="Split_barrel_FMN-bd"/>
</dbReference>
<name>A0A5C4M2V3_9PSEU</name>
<dbReference type="AlphaFoldDB" id="A0A5C4M2V3"/>
<dbReference type="EMBL" id="VDFW01000016">
    <property type="protein sequence ID" value="TNC24182.1"/>
    <property type="molecule type" value="Genomic_DNA"/>
</dbReference>
<keyword evidence="2" id="KW-1185">Reference proteome</keyword>
<evidence type="ECO:0000313" key="1">
    <source>
        <dbReference type="EMBL" id="TNC24182.1"/>
    </source>
</evidence>
<accession>A0A5C4M2V3</accession>
<proteinExistence type="predicted"/>
<gene>
    <name evidence="1" type="ORF">FG385_19205</name>
</gene>
<dbReference type="OrthoDB" id="3627140at2"/>
<evidence type="ECO:0008006" key="3">
    <source>
        <dbReference type="Google" id="ProtNLM"/>
    </source>
</evidence>
<dbReference type="RefSeq" id="WP_139098135.1">
    <property type="nucleotide sequence ID" value="NZ_VDFW01000016.1"/>
</dbReference>
<sequence length="132" mass="13871">MRATTLSHTECVRLARSPDRYRPALASFDGAEPIPLLCLVLGDGDLLVPAGQDPSLVRMAAGRTVSVTVADRDTGGGWVVTGVGLARPLTPADRAGLPVTEDFGTGIRIAMARMTGRSTAPEPEVPRPRLPD</sequence>
<evidence type="ECO:0000313" key="2">
    <source>
        <dbReference type="Proteomes" id="UP000305546"/>
    </source>
</evidence>
<dbReference type="Gene3D" id="2.30.110.10">
    <property type="entry name" value="Electron Transport, Fmn-binding Protein, Chain A"/>
    <property type="match status" value="1"/>
</dbReference>
<dbReference type="Proteomes" id="UP000305546">
    <property type="component" value="Unassembled WGS sequence"/>
</dbReference>